<feature type="signal peptide" evidence="2">
    <location>
        <begin position="1"/>
        <end position="18"/>
    </location>
</feature>
<comment type="caution">
    <text evidence="4">The sequence shown here is derived from an EMBL/GenBank/DDBJ whole genome shotgun (WGS) entry which is preliminary data.</text>
</comment>
<organism evidence="4 5">
    <name type="scientific">Clonostachys byssicola</name>
    <dbReference type="NCBI Taxonomy" id="160290"/>
    <lineage>
        <taxon>Eukaryota</taxon>
        <taxon>Fungi</taxon>
        <taxon>Dikarya</taxon>
        <taxon>Ascomycota</taxon>
        <taxon>Pezizomycotina</taxon>
        <taxon>Sordariomycetes</taxon>
        <taxon>Hypocreomycetidae</taxon>
        <taxon>Hypocreales</taxon>
        <taxon>Bionectriaceae</taxon>
        <taxon>Clonostachys</taxon>
    </lineage>
</organism>
<keyword evidence="5" id="KW-1185">Reference proteome</keyword>
<gene>
    <name evidence="4" type="ORF">CBYS24578_00018754</name>
</gene>
<dbReference type="GO" id="GO:0008270">
    <property type="term" value="F:zinc ion binding"/>
    <property type="evidence" value="ECO:0007669"/>
    <property type="project" value="UniProtKB-KW"/>
</dbReference>
<reference evidence="5" key="1">
    <citation type="submission" date="2019-06" db="EMBL/GenBank/DDBJ databases">
        <authorList>
            <person name="Broberg M."/>
        </authorList>
    </citation>
    <scope>NUCLEOTIDE SEQUENCE [LARGE SCALE GENOMIC DNA]</scope>
</reference>
<dbReference type="InterPro" id="IPR036236">
    <property type="entry name" value="Znf_C2H2_sf"/>
</dbReference>
<keyword evidence="1" id="KW-0862">Zinc</keyword>
<evidence type="ECO:0000313" key="5">
    <source>
        <dbReference type="Proteomes" id="UP000754883"/>
    </source>
</evidence>
<evidence type="ECO:0000313" key="4">
    <source>
        <dbReference type="EMBL" id="CAG9968620.1"/>
    </source>
</evidence>
<reference evidence="4 5" key="2">
    <citation type="submission" date="2021-10" db="EMBL/GenBank/DDBJ databases">
        <authorList>
            <person name="Piombo E."/>
        </authorList>
    </citation>
    <scope>NUCLEOTIDE SEQUENCE [LARGE SCALE GENOMIC DNA]</scope>
</reference>
<dbReference type="AlphaFoldDB" id="A0A9N9XX99"/>
<dbReference type="InterPro" id="IPR013087">
    <property type="entry name" value="Znf_C2H2_type"/>
</dbReference>
<protein>
    <recommendedName>
        <fullName evidence="3">C2H2-type domain-containing protein</fullName>
    </recommendedName>
</protein>
<name>A0A9N9XX99_9HYPO</name>
<dbReference type="EMBL" id="CABFNO020001172">
    <property type="protein sequence ID" value="CAG9968620.1"/>
    <property type="molecule type" value="Genomic_DNA"/>
</dbReference>
<keyword evidence="2" id="KW-0732">Signal</keyword>
<evidence type="ECO:0000256" key="1">
    <source>
        <dbReference type="PROSITE-ProRule" id="PRU00042"/>
    </source>
</evidence>
<dbReference type="PROSITE" id="PS50157">
    <property type="entry name" value="ZINC_FINGER_C2H2_2"/>
    <property type="match status" value="1"/>
</dbReference>
<dbReference type="SUPFAM" id="SSF57667">
    <property type="entry name" value="beta-beta-alpha zinc fingers"/>
    <property type="match status" value="1"/>
</dbReference>
<sequence length="102" mass="11044">MRFTPLILLASALSAVAAMTSPAGNALKARSSKQLLHMLVRNLDEEEAVAVIARYNELSEREADNHLERRGGARCQRCNRVFPNSAALIAHMASAHYGNGGL</sequence>
<keyword evidence="1" id="KW-0863">Zinc-finger</keyword>
<feature type="domain" description="C2H2-type" evidence="3">
    <location>
        <begin position="73"/>
        <end position="101"/>
    </location>
</feature>
<proteinExistence type="predicted"/>
<dbReference type="Proteomes" id="UP000754883">
    <property type="component" value="Unassembled WGS sequence"/>
</dbReference>
<keyword evidence="1" id="KW-0479">Metal-binding</keyword>
<evidence type="ECO:0000256" key="2">
    <source>
        <dbReference type="SAM" id="SignalP"/>
    </source>
</evidence>
<accession>A0A9N9XX99</accession>
<dbReference type="PROSITE" id="PS00028">
    <property type="entry name" value="ZINC_FINGER_C2H2_1"/>
    <property type="match status" value="1"/>
</dbReference>
<evidence type="ECO:0000259" key="3">
    <source>
        <dbReference type="PROSITE" id="PS50157"/>
    </source>
</evidence>
<feature type="chain" id="PRO_5040250004" description="C2H2-type domain-containing protein" evidence="2">
    <location>
        <begin position="19"/>
        <end position="102"/>
    </location>
</feature>